<feature type="domain" description="AB hydrolase-1" evidence="3">
    <location>
        <begin position="28"/>
        <end position="156"/>
    </location>
</feature>
<dbReference type="SUPFAM" id="SSF53474">
    <property type="entry name" value="alpha/beta-Hydrolases"/>
    <property type="match status" value="1"/>
</dbReference>
<evidence type="ECO:0000313" key="4">
    <source>
        <dbReference type="EMBL" id="KRG68390.1"/>
    </source>
</evidence>
<comment type="caution">
    <text evidence="4">The sequence shown here is derived from an EMBL/GenBank/DDBJ whole genome shotgun (WGS) entry which is preliminary data.</text>
</comment>
<evidence type="ECO:0000313" key="5">
    <source>
        <dbReference type="Proteomes" id="UP000052052"/>
    </source>
</evidence>
<dbReference type="InterPro" id="IPR029058">
    <property type="entry name" value="AB_hydrolase_fold"/>
</dbReference>
<name>A0A0R0CH16_9GAMM</name>
<gene>
    <name evidence="4" type="ORF">ABB29_13220</name>
</gene>
<evidence type="ECO:0000256" key="1">
    <source>
        <dbReference type="ARBA" id="ARBA00008645"/>
    </source>
</evidence>
<dbReference type="InterPro" id="IPR050266">
    <property type="entry name" value="AB_hydrolase_sf"/>
</dbReference>
<organism evidence="4 5">
    <name type="scientific">Pseudoxanthomonas dokdonensis</name>
    <dbReference type="NCBI Taxonomy" id="344882"/>
    <lineage>
        <taxon>Bacteria</taxon>
        <taxon>Pseudomonadati</taxon>
        <taxon>Pseudomonadota</taxon>
        <taxon>Gammaproteobacteria</taxon>
        <taxon>Lysobacterales</taxon>
        <taxon>Lysobacteraceae</taxon>
        <taxon>Pseudoxanthomonas</taxon>
    </lineage>
</organism>
<dbReference type="OrthoDB" id="149912at2"/>
<dbReference type="RefSeq" id="WP_057660043.1">
    <property type="nucleotide sequence ID" value="NZ_LDJL01000015.1"/>
</dbReference>
<sequence>MQLSEFEAAVTLGPLGGLHCRHPGAERVIALHGWLDNAASFIPLASHLPDLDWVAPDLPGHGRSCHIAAGTEYSSFLAVNAILDLADGLGWERFSLVGHSMGAGIASIIAAAAPERIRRLVLIEALGALAETVERTTARWREAVAAARALPSKSLRVFPDLEAPIRARMRANHLSEASARLLVERGVKAVPGGYEWSTDPRLTLPTPQRLSEAQISHLVTGIQCPVQVIYAEPAQSYFPEPLRSERAGLLPQGQLATMPGIHHLHMDNPAAVASIVADFLCPTD</sequence>
<dbReference type="PANTHER" id="PTHR43798">
    <property type="entry name" value="MONOACYLGLYCEROL LIPASE"/>
    <property type="match status" value="1"/>
</dbReference>
<evidence type="ECO:0000259" key="3">
    <source>
        <dbReference type="Pfam" id="PF00561"/>
    </source>
</evidence>
<dbReference type="AlphaFoldDB" id="A0A0R0CH16"/>
<evidence type="ECO:0000256" key="2">
    <source>
        <dbReference type="ARBA" id="ARBA00022801"/>
    </source>
</evidence>
<dbReference type="PRINTS" id="PR00111">
    <property type="entry name" value="ABHYDROLASE"/>
</dbReference>
<protein>
    <submittedName>
        <fullName evidence="4">Hydrolase</fullName>
    </submittedName>
</protein>
<dbReference type="Proteomes" id="UP000052052">
    <property type="component" value="Unassembled WGS sequence"/>
</dbReference>
<proteinExistence type="inferred from homology"/>
<dbReference type="GO" id="GO:0016020">
    <property type="term" value="C:membrane"/>
    <property type="evidence" value="ECO:0007669"/>
    <property type="project" value="TreeGrafter"/>
</dbReference>
<dbReference type="Pfam" id="PF00561">
    <property type="entry name" value="Abhydrolase_1"/>
    <property type="match status" value="1"/>
</dbReference>
<dbReference type="GO" id="GO:0016787">
    <property type="term" value="F:hydrolase activity"/>
    <property type="evidence" value="ECO:0007669"/>
    <property type="project" value="UniProtKB-KW"/>
</dbReference>
<accession>A0A0R0CH16</accession>
<dbReference type="PANTHER" id="PTHR43798:SF14">
    <property type="entry name" value="SERINE HYDROLASE-LIKE PROTEIN DDB_G0286239"/>
    <property type="match status" value="1"/>
</dbReference>
<dbReference type="InterPro" id="IPR000073">
    <property type="entry name" value="AB_hydrolase_1"/>
</dbReference>
<keyword evidence="2 4" id="KW-0378">Hydrolase</keyword>
<reference evidence="4 5" key="1">
    <citation type="submission" date="2015-05" db="EMBL/GenBank/DDBJ databases">
        <title>Genome sequencing and analysis of members of genus Stenotrophomonas.</title>
        <authorList>
            <person name="Patil P.P."/>
            <person name="Midha S."/>
            <person name="Patil P.B."/>
        </authorList>
    </citation>
    <scope>NUCLEOTIDE SEQUENCE [LARGE SCALE GENOMIC DNA]</scope>
    <source>
        <strain evidence="4 5">DSM 21858</strain>
    </source>
</reference>
<comment type="similarity">
    <text evidence="1">Belongs to the AB hydrolase superfamily.</text>
</comment>
<dbReference type="STRING" id="344882.ABB29_13220"/>
<dbReference type="EMBL" id="LDJL01000015">
    <property type="protein sequence ID" value="KRG68390.1"/>
    <property type="molecule type" value="Genomic_DNA"/>
</dbReference>
<dbReference type="Gene3D" id="3.40.50.1820">
    <property type="entry name" value="alpha/beta hydrolase"/>
    <property type="match status" value="1"/>
</dbReference>
<keyword evidence="5" id="KW-1185">Reference proteome</keyword>